<dbReference type="Proteomes" id="UP000243515">
    <property type="component" value="Unassembled WGS sequence"/>
</dbReference>
<accession>A0A232M5F1</accession>
<dbReference type="SUPFAM" id="SSF52266">
    <property type="entry name" value="SGNH hydrolase"/>
    <property type="match status" value="1"/>
</dbReference>
<name>A0A232M5F1_9EURO</name>
<comment type="caution">
    <text evidence="2">The sequence shown here is derived from an EMBL/GenBank/DDBJ whole genome shotgun (WGS) entry which is preliminary data.</text>
</comment>
<feature type="domain" description="SGNH hydrolase-type esterase" evidence="1">
    <location>
        <begin position="25"/>
        <end position="226"/>
    </location>
</feature>
<dbReference type="PANTHER" id="PTHR14209">
    <property type="entry name" value="ISOAMYL ACETATE-HYDROLYZING ESTERASE 1"/>
    <property type="match status" value="1"/>
</dbReference>
<dbReference type="OrthoDB" id="671439at2759"/>
<sequence length="259" mass="28946">MSTDELASPGAGDQNACAAYDQFILFGDSITQMSTDQNPGFSFYAALQQDYIRLIDVVNRGFSGYNTAHAIKVFPKFFPAPQMVRVRFLSIFFGANDSVLDQYYQHVPLEDYKENLRAIVGHPLTRAQRPRILILTPPPVSEYMLEAIEDVRGSRTASNTKRYADACREVANSLDIPVVDIWSAFMGIAGWHDGQALPGSKDIPRNVNLENLLSDGLHLSAQGYKIMFNEFMHVIRAVWPDQAPDALPMVFPGWETAPK</sequence>
<gene>
    <name evidence="2" type="ORF">Egran_00613</name>
</gene>
<proteinExistence type="predicted"/>
<protein>
    <recommendedName>
        <fullName evidence="1">SGNH hydrolase-type esterase domain-containing protein</fullName>
    </recommendedName>
</protein>
<reference evidence="2 3" key="1">
    <citation type="journal article" date="2015" name="Environ. Microbiol.">
        <title>Metagenome sequence of Elaphomyces granulatus from sporocarp tissue reveals Ascomycota ectomycorrhizal fingerprints of genome expansion and a Proteobacteria-rich microbiome.</title>
        <authorList>
            <person name="Quandt C.A."/>
            <person name="Kohler A."/>
            <person name="Hesse C.N."/>
            <person name="Sharpton T.J."/>
            <person name="Martin F."/>
            <person name="Spatafora J.W."/>
        </authorList>
    </citation>
    <scope>NUCLEOTIDE SEQUENCE [LARGE SCALE GENOMIC DNA]</scope>
    <source>
        <strain evidence="2 3">OSC145934</strain>
    </source>
</reference>
<dbReference type="Gene3D" id="3.40.50.1110">
    <property type="entry name" value="SGNH hydrolase"/>
    <property type="match status" value="1"/>
</dbReference>
<organism evidence="2 3">
    <name type="scientific">Elaphomyces granulatus</name>
    <dbReference type="NCBI Taxonomy" id="519963"/>
    <lineage>
        <taxon>Eukaryota</taxon>
        <taxon>Fungi</taxon>
        <taxon>Dikarya</taxon>
        <taxon>Ascomycota</taxon>
        <taxon>Pezizomycotina</taxon>
        <taxon>Eurotiomycetes</taxon>
        <taxon>Eurotiomycetidae</taxon>
        <taxon>Eurotiales</taxon>
        <taxon>Elaphomycetaceae</taxon>
        <taxon>Elaphomyces</taxon>
    </lineage>
</organism>
<evidence type="ECO:0000313" key="3">
    <source>
        <dbReference type="Proteomes" id="UP000243515"/>
    </source>
</evidence>
<dbReference type="InterPro" id="IPR013830">
    <property type="entry name" value="SGNH_hydro"/>
</dbReference>
<dbReference type="CDD" id="cd01838">
    <property type="entry name" value="Isoamyl_acetate_hydrolase_like"/>
    <property type="match status" value="1"/>
</dbReference>
<dbReference type="InterPro" id="IPR036514">
    <property type="entry name" value="SGNH_hydro_sf"/>
</dbReference>
<dbReference type="InterPro" id="IPR045136">
    <property type="entry name" value="Iah1-like"/>
</dbReference>
<evidence type="ECO:0000259" key="1">
    <source>
        <dbReference type="Pfam" id="PF13472"/>
    </source>
</evidence>
<evidence type="ECO:0000313" key="2">
    <source>
        <dbReference type="EMBL" id="OXV11631.1"/>
    </source>
</evidence>
<dbReference type="EMBL" id="NPHW01002375">
    <property type="protein sequence ID" value="OXV11631.1"/>
    <property type="molecule type" value="Genomic_DNA"/>
</dbReference>
<dbReference type="PANTHER" id="PTHR14209:SF19">
    <property type="entry name" value="ISOAMYL ACETATE-HYDROLYZING ESTERASE 1 HOMOLOG"/>
    <property type="match status" value="1"/>
</dbReference>
<keyword evidence="3" id="KW-1185">Reference proteome</keyword>
<dbReference type="Pfam" id="PF13472">
    <property type="entry name" value="Lipase_GDSL_2"/>
    <property type="match status" value="1"/>
</dbReference>
<dbReference type="AlphaFoldDB" id="A0A232M5F1"/>